<feature type="region of interest" description="Disordered" evidence="1">
    <location>
        <begin position="61"/>
        <end position="122"/>
    </location>
</feature>
<evidence type="ECO:0000256" key="2">
    <source>
        <dbReference type="SAM" id="SignalP"/>
    </source>
</evidence>
<dbReference type="RefSeq" id="WP_326623421.1">
    <property type="nucleotide sequence ID" value="NZ_CP109106.1"/>
</dbReference>
<gene>
    <name evidence="3" type="ORF">OG863_02645</name>
</gene>
<evidence type="ECO:0000256" key="1">
    <source>
        <dbReference type="SAM" id="MobiDB-lite"/>
    </source>
</evidence>
<keyword evidence="4" id="KW-1185">Reference proteome</keyword>
<dbReference type="Proteomes" id="UP001344251">
    <property type="component" value="Chromosome"/>
</dbReference>
<feature type="chain" id="PRO_5045624097" description="Chaplin domain-containing protein" evidence="2">
    <location>
        <begin position="29"/>
        <end position="122"/>
    </location>
</feature>
<feature type="compositionally biased region" description="Polar residues" evidence="1">
    <location>
        <begin position="100"/>
        <end position="111"/>
    </location>
</feature>
<name>A0ABZ1FV17_9ACTN</name>
<dbReference type="EMBL" id="CP109106">
    <property type="protein sequence ID" value="WSB73788.1"/>
    <property type="molecule type" value="Genomic_DNA"/>
</dbReference>
<reference evidence="3 4" key="1">
    <citation type="submission" date="2022-10" db="EMBL/GenBank/DDBJ databases">
        <title>The complete genomes of actinobacterial strains from the NBC collection.</title>
        <authorList>
            <person name="Joergensen T.S."/>
            <person name="Alvarez Arevalo M."/>
            <person name="Sterndorff E.B."/>
            <person name="Faurdal D."/>
            <person name="Vuksanovic O."/>
            <person name="Mourched A.-S."/>
            <person name="Charusanti P."/>
            <person name="Shaw S."/>
            <person name="Blin K."/>
            <person name="Weber T."/>
        </authorList>
    </citation>
    <scope>NUCLEOTIDE SEQUENCE [LARGE SCALE GENOMIC DNA]</scope>
    <source>
        <strain evidence="3 4">NBC 01774</strain>
    </source>
</reference>
<protein>
    <recommendedName>
        <fullName evidence="5">Chaplin domain-containing protein</fullName>
    </recommendedName>
</protein>
<organism evidence="3 4">
    <name type="scientific">Streptomyces decoyicus</name>
    <dbReference type="NCBI Taxonomy" id="249567"/>
    <lineage>
        <taxon>Bacteria</taxon>
        <taxon>Bacillati</taxon>
        <taxon>Actinomycetota</taxon>
        <taxon>Actinomycetes</taxon>
        <taxon>Kitasatosporales</taxon>
        <taxon>Streptomycetaceae</taxon>
        <taxon>Streptomyces</taxon>
    </lineage>
</organism>
<feature type="compositionally biased region" description="Gly residues" evidence="1">
    <location>
        <begin position="113"/>
        <end position="122"/>
    </location>
</feature>
<keyword evidence="2" id="KW-0732">Signal</keyword>
<proteinExistence type="predicted"/>
<sequence>MARINFVITGACGLLLAAGGVAPAQAWAGSSGGDRITNSDTVQRINASFRCGPRARFCVNGPLRSGNPRGGDVRISGGSINNSGSPTNTIGNTNSKDETTGPTTKSSNNAQALGGGNTQKAS</sequence>
<evidence type="ECO:0008006" key="5">
    <source>
        <dbReference type="Google" id="ProtNLM"/>
    </source>
</evidence>
<evidence type="ECO:0000313" key="3">
    <source>
        <dbReference type="EMBL" id="WSB73788.1"/>
    </source>
</evidence>
<accession>A0ABZ1FV17</accession>
<feature type="compositionally biased region" description="Low complexity" evidence="1">
    <location>
        <begin position="75"/>
        <end position="90"/>
    </location>
</feature>
<feature type="signal peptide" evidence="2">
    <location>
        <begin position="1"/>
        <end position="28"/>
    </location>
</feature>
<evidence type="ECO:0000313" key="4">
    <source>
        <dbReference type="Proteomes" id="UP001344251"/>
    </source>
</evidence>